<dbReference type="AlphaFoldDB" id="A0A1G2BKU7"/>
<evidence type="ECO:0000313" key="10">
    <source>
        <dbReference type="EMBL" id="OGY89843.1"/>
    </source>
</evidence>
<evidence type="ECO:0000259" key="9">
    <source>
        <dbReference type="Pfam" id="PF12704"/>
    </source>
</evidence>
<dbReference type="InterPro" id="IPR025857">
    <property type="entry name" value="MacB_PCD"/>
</dbReference>
<evidence type="ECO:0000256" key="7">
    <source>
        <dbReference type="SAM" id="Phobius"/>
    </source>
</evidence>
<evidence type="ECO:0000256" key="3">
    <source>
        <dbReference type="ARBA" id="ARBA00022692"/>
    </source>
</evidence>
<evidence type="ECO:0000313" key="11">
    <source>
        <dbReference type="Proteomes" id="UP000178849"/>
    </source>
</evidence>
<dbReference type="PANTHER" id="PTHR30572">
    <property type="entry name" value="MEMBRANE COMPONENT OF TRANSPORTER-RELATED"/>
    <property type="match status" value="1"/>
</dbReference>
<dbReference type="InterPro" id="IPR003838">
    <property type="entry name" value="ABC3_permease_C"/>
</dbReference>
<dbReference type="GO" id="GO:0022857">
    <property type="term" value="F:transmembrane transporter activity"/>
    <property type="evidence" value="ECO:0007669"/>
    <property type="project" value="TreeGrafter"/>
</dbReference>
<feature type="transmembrane region" description="Helical" evidence="7">
    <location>
        <begin position="21"/>
        <end position="45"/>
    </location>
</feature>
<reference evidence="10 11" key="1">
    <citation type="journal article" date="2016" name="Nat. Commun.">
        <title>Thousands of microbial genomes shed light on interconnected biogeochemical processes in an aquifer system.</title>
        <authorList>
            <person name="Anantharaman K."/>
            <person name="Brown C.T."/>
            <person name="Hug L.A."/>
            <person name="Sharon I."/>
            <person name="Castelle C.J."/>
            <person name="Probst A.J."/>
            <person name="Thomas B.C."/>
            <person name="Singh A."/>
            <person name="Wilkins M.J."/>
            <person name="Karaoz U."/>
            <person name="Brodie E.L."/>
            <person name="Williams K.H."/>
            <person name="Hubbard S.S."/>
            <person name="Banfield J.F."/>
        </authorList>
    </citation>
    <scope>NUCLEOTIDE SEQUENCE [LARGE SCALE GENOMIC DNA]</scope>
</reference>
<accession>A0A1G2BKU7</accession>
<dbReference type="EMBL" id="MHKL01000006">
    <property type="protein sequence ID" value="OGY89843.1"/>
    <property type="molecule type" value="Genomic_DNA"/>
</dbReference>
<feature type="transmembrane region" description="Helical" evidence="7">
    <location>
        <begin position="282"/>
        <end position="307"/>
    </location>
</feature>
<feature type="transmembrane region" description="Helical" evidence="7">
    <location>
        <begin position="371"/>
        <end position="394"/>
    </location>
</feature>
<name>A0A1G2BKU7_9BACT</name>
<keyword evidence="3 7" id="KW-0812">Transmembrane</keyword>
<keyword evidence="4 7" id="KW-1133">Transmembrane helix</keyword>
<proteinExistence type="inferred from homology"/>
<comment type="similarity">
    <text evidence="6">Belongs to the ABC-4 integral membrane protein family.</text>
</comment>
<dbReference type="STRING" id="1798550.A2927_01220"/>
<keyword evidence="5 7" id="KW-0472">Membrane</keyword>
<dbReference type="InterPro" id="IPR050250">
    <property type="entry name" value="Macrolide_Exporter_MacB"/>
</dbReference>
<protein>
    <recommendedName>
        <fullName evidence="12">Multidrug ABC transporter substrate-binding protein</fullName>
    </recommendedName>
</protein>
<evidence type="ECO:0000259" key="8">
    <source>
        <dbReference type="Pfam" id="PF02687"/>
    </source>
</evidence>
<dbReference type="PANTHER" id="PTHR30572:SF4">
    <property type="entry name" value="ABC TRANSPORTER PERMEASE YTRF"/>
    <property type="match status" value="1"/>
</dbReference>
<feature type="domain" description="MacB-like periplasmic core" evidence="9">
    <location>
        <begin position="21"/>
        <end position="245"/>
    </location>
</feature>
<dbReference type="GO" id="GO:0005886">
    <property type="term" value="C:plasma membrane"/>
    <property type="evidence" value="ECO:0007669"/>
    <property type="project" value="UniProtKB-SubCell"/>
</dbReference>
<dbReference type="Pfam" id="PF12704">
    <property type="entry name" value="MacB_PCD"/>
    <property type="match status" value="1"/>
</dbReference>
<comment type="subcellular location">
    <subcellularLocation>
        <location evidence="1">Cell membrane</location>
        <topology evidence="1">Multi-pass membrane protein</topology>
    </subcellularLocation>
</comment>
<sequence>MNFSNIIHLSLVSLRSNKTRSALTGLGIVIGIASVIIIISVGAGAQSLIFSQIEKVGSNLVGILPGAAKKDGPPAIAFGITVTTLKTADAEAILKRVPEVAAVAAFVQGNETVSWQNQKVAATFLGTLASYTSVEDATILNGRFFTESEEKSVTRVAVLGSKIAQDLFSDQDPLGQQIKIKRESFEVIGVFKERGSVGFQSPDSQVFIPLLSGQKLLLGINYLNLIRVKVRRSEEVPQAVESIKEVLRQRHNIQNPNNDDFDVRNQAEALAALTTITNALKFFLAAIAAISLLVGGVGIMNIMYVAVTERTREIGLRKAVGAQEETILKQFLIEAVMLTFLAGVIGVLLGAAVSGLVALMADYLGYAWKFIVSPVSIMVSVAMAAGIGIVFGYFPAKRAAHLDPIEALRYE</sequence>
<evidence type="ECO:0000256" key="6">
    <source>
        <dbReference type="ARBA" id="ARBA00038076"/>
    </source>
</evidence>
<feature type="domain" description="ABC3 transporter permease C-terminal" evidence="8">
    <location>
        <begin position="286"/>
        <end position="404"/>
    </location>
</feature>
<evidence type="ECO:0000256" key="5">
    <source>
        <dbReference type="ARBA" id="ARBA00023136"/>
    </source>
</evidence>
<evidence type="ECO:0000256" key="2">
    <source>
        <dbReference type="ARBA" id="ARBA00022475"/>
    </source>
</evidence>
<dbReference type="Proteomes" id="UP000178849">
    <property type="component" value="Unassembled WGS sequence"/>
</dbReference>
<feature type="transmembrane region" description="Helical" evidence="7">
    <location>
        <begin position="335"/>
        <end position="359"/>
    </location>
</feature>
<evidence type="ECO:0000256" key="1">
    <source>
        <dbReference type="ARBA" id="ARBA00004651"/>
    </source>
</evidence>
<evidence type="ECO:0000256" key="4">
    <source>
        <dbReference type="ARBA" id="ARBA00022989"/>
    </source>
</evidence>
<dbReference type="Pfam" id="PF02687">
    <property type="entry name" value="FtsX"/>
    <property type="match status" value="1"/>
</dbReference>
<gene>
    <name evidence="10" type="ORF">A2927_01220</name>
</gene>
<organism evidence="10 11">
    <name type="scientific">Candidatus Komeilibacteria bacterium RIFCSPLOWO2_01_FULL_45_10</name>
    <dbReference type="NCBI Taxonomy" id="1798550"/>
    <lineage>
        <taxon>Bacteria</taxon>
        <taxon>Candidatus Komeiliibacteriota</taxon>
    </lineage>
</organism>
<evidence type="ECO:0008006" key="12">
    <source>
        <dbReference type="Google" id="ProtNLM"/>
    </source>
</evidence>
<keyword evidence="2" id="KW-1003">Cell membrane</keyword>
<comment type="caution">
    <text evidence="10">The sequence shown here is derived from an EMBL/GenBank/DDBJ whole genome shotgun (WGS) entry which is preliminary data.</text>
</comment>